<dbReference type="STRING" id="1090322.MettiDRAFT_0760"/>
<name>W9DQ20_METTI</name>
<dbReference type="EMBL" id="AZAJ01000001">
    <property type="protein sequence ID" value="ETA67340.1"/>
    <property type="molecule type" value="Genomic_DNA"/>
</dbReference>
<protein>
    <submittedName>
        <fullName evidence="1">Uncharacterized protein</fullName>
    </submittedName>
</protein>
<dbReference type="RefSeq" id="WP_023844476.1">
    <property type="nucleotide sequence ID" value="NZ_AZAJ01000001.1"/>
</dbReference>
<proteinExistence type="predicted"/>
<dbReference type="AlphaFoldDB" id="W9DQ20"/>
<dbReference type="OrthoDB" id="142419at2157"/>
<keyword evidence="2" id="KW-1185">Reference proteome</keyword>
<accession>W9DQ20</accession>
<dbReference type="Proteomes" id="UP000019483">
    <property type="component" value="Unassembled WGS sequence"/>
</dbReference>
<comment type="caution">
    <text evidence="1">The sequence shown here is derived from an EMBL/GenBank/DDBJ whole genome shotgun (WGS) entry which is preliminary data.</text>
</comment>
<sequence>MEIKVLESDILIRDVPLEKIVCDTKNGNKLNIEFDAKDGIRYNIEFITHIALKVTIDGCFDGSFLFYSDYGMMYEIIDSEWIFNLRMEHDSQEPYDHIMDNVHHYITHLGDFNVEVVAKGYKLNKL</sequence>
<evidence type="ECO:0000313" key="1">
    <source>
        <dbReference type="EMBL" id="ETA67340.1"/>
    </source>
</evidence>
<evidence type="ECO:0000313" key="2">
    <source>
        <dbReference type="Proteomes" id="UP000019483"/>
    </source>
</evidence>
<organism evidence="1 2">
    <name type="scientific">Methanolobus tindarius DSM 2278</name>
    <dbReference type="NCBI Taxonomy" id="1090322"/>
    <lineage>
        <taxon>Archaea</taxon>
        <taxon>Methanobacteriati</taxon>
        <taxon>Methanobacteriota</taxon>
        <taxon>Stenosarchaea group</taxon>
        <taxon>Methanomicrobia</taxon>
        <taxon>Methanosarcinales</taxon>
        <taxon>Methanosarcinaceae</taxon>
        <taxon>Methanolobus</taxon>
    </lineage>
</organism>
<reference evidence="1 2" key="1">
    <citation type="submission" date="2013-08" db="EMBL/GenBank/DDBJ databases">
        <authorList>
            <consortium name="DOE Joint Genome Institute"/>
            <person name="Eisen J."/>
            <person name="Huntemann M."/>
            <person name="Han J."/>
            <person name="Chen A."/>
            <person name="Kyrpides N."/>
            <person name="Mavromatis K."/>
            <person name="Markowitz V."/>
            <person name="Palaniappan K."/>
            <person name="Ivanova N."/>
            <person name="Schaumberg A."/>
            <person name="Pati A."/>
            <person name="Liolios K."/>
            <person name="Nordberg H.P."/>
            <person name="Cantor M.N."/>
            <person name="Hua S.X."/>
            <person name="Woyke T."/>
        </authorList>
    </citation>
    <scope>NUCLEOTIDE SEQUENCE [LARGE SCALE GENOMIC DNA]</scope>
    <source>
        <strain evidence="1 2">DSM 2278</strain>
    </source>
</reference>
<gene>
    <name evidence="1" type="ORF">MettiDRAFT_0760</name>
</gene>